<comment type="pathway">
    <text evidence="2">Secondary metabolite biosynthesis.</text>
</comment>
<evidence type="ECO:0000256" key="4">
    <source>
        <dbReference type="ARBA" id="ARBA00022679"/>
    </source>
</evidence>
<keyword evidence="6" id="KW-1133">Transmembrane helix</keyword>
<sequence length="418" mass="47792">MDTGGAYDANFANDTLKVPNASIIPHLLLWLAQIFALASPPRQTHRMGFIATIVILAIYCNLRPHFTNNFDLAQSFSLAWSFYLPTIAKLCISPEGKVTEARFWRVDRQPAEAMSYAPFSAKKIWWALALMFNQRGIRWSHQVKNVPRQPVTSRPYFLITQASRFCWFLCCADLCYEVHQRVNFTSPDGTVGKLNSKYLSVYHSDWSWSLLKTFSIGVLPYFMLSMQYALGGFLAVLLNVSIPQDWAPSFGSFDNLRTVRLFWGSFWHQQLRYVFTSYSDAIAAFLHIPRGSTLSSYTKLYIAFSISGTFHALGVLHLPRPSNIGDWECCCGLFKFFMLQAVAITLEDFIIWCGRHAIQDNLQRSVRPIGYVWVFCFMWWSLQLAGDSVLKLQVGQGAFSPFPLMRPFVRAYIHVPPS</sequence>
<dbReference type="Pfam" id="PF13813">
    <property type="entry name" value="MBOAT_2"/>
    <property type="match status" value="1"/>
</dbReference>
<evidence type="ECO:0000256" key="3">
    <source>
        <dbReference type="ARBA" id="ARBA00007282"/>
    </source>
</evidence>
<keyword evidence="5" id="KW-0812">Transmembrane</keyword>
<dbReference type="AlphaFoldDB" id="A0A1W2TCJ2"/>
<dbReference type="EMBL" id="DF977458">
    <property type="protein sequence ID" value="GAP85679.2"/>
    <property type="molecule type" value="Genomic_DNA"/>
</dbReference>
<dbReference type="OrthoDB" id="1077582at2759"/>
<dbReference type="InterPro" id="IPR032805">
    <property type="entry name" value="Wax_synthase_dom"/>
</dbReference>
<dbReference type="GO" id="GO:0016020">
    <property type="term" value="C:membrane"/>
    <property type="evidence" value="ECO:0007669"/>
    <property type="project" value="UniProtKB-SubCell"/>
</dbReference>
<evidence type="ECO:0000256" key="7">
    <source>
        <dbReference type="ARBA" id="ARBA00023136"/>
    </source>
</evidence>
<dbReference type="PANTHER" id="PTHR31595:SF57">
    <property type="entry name" value="OS04G0481900 PROTEIN"/>
    <property type="match status" value="1"/>
</dbReference>
<evidence type="ECO:0000259" key="8">
    <source>
        <dbReference type="Pfam" id="PF13813"/>
    </source>
</evidence>
<evidence type="ECO:0000256" key="2">
    <source>
        <dbReference type="ARBA" id="ARBA00005179"/>
    </source>
</evidence>
<accession>A0A1W2TCJ2</accession>
<keyword evidence="7" id="KW-0472">Membrane</keyword>
<evidence type="ECO:0000256" key="5">
    <source>
        <dbReference type="ARBA" id="ARBA00022692"/>
    </source>
</evidence>
<dbReference type="OMA" id="LYLCASW"/>
<dbReference type="GO" id="GO:0008374">
    <property type="term" value="F:O-acyltransferase activity"/>
    <property type="evidence" value="ECO:0007669"/>
    <property type="project" value="InterPro"/>
</dbReference>
<gene>
    <name evidence="9" type="ORF">SAMD00023353_1300480</name>
</gene>
<dbReference type="STRING" id="77044.A0A1W2TCJ2"/>
<evidence type="ECO:0000256" key="1">
    <source>
        <dbReference type="ARBA" id="ARBA00004141"/>
    </source>
</evidence>
<dbReference type="PANTHER" id="PTHR31595">
    <property type="entry name" value="LONG-CHAIN-ALCOHOL O-FATTY-ACYLTRANSFERASE 3-RELATED"/>
    <property type="match status" value="1"/>
</dbReference>
<dbReference type="InterPro" id="IPR044851">
    <property type="entry name" value="Wax_synthase"/>
</dbReference>
<comment type="subcellular location">
    <subcellularLocation>
        <location evidence="1">Membrane</location>
        <topology evidence="1">Multi-pass membrane protein</topology>
    </subcellularLocation>
</comment>
<proteinExistence type="inferred from homology"/>
<organism evidence="9">
    <name type="scientific">Rosellinia necatrix</name>
    <name type="common">White root-rot fungus</name>
    <dbReference type="NCBI Taxonomy" id="77044"/>
    <lineage>
        <taxon>Eukaryota</taxon>
        <taxon>Fungi</taxon>
        <taxon>Dikarya</taxon>
        <taxon>Ascomycota</taxon>
        <taxon>Pezizomycotina</taxon>
        <taxon>Sordariomycetes</taxon>
        <taxon>Xylariomycetidae</taxon>
        <taxon>Xylariales</taxon>
        <taxon>Xylariaceae</taxon>
        <taxon>Rosellinia</taxon>
    </lineage>
</organism>
<evidence type="ECO:0000256" key="6">
    <source>
        <dbReference type="ARBA" id="ARBA00022989"/>
    </source>
</evidence>
<protein>
    <submittedName>
        <fullName evidence="9">Putative toxin biosynthesis protein</fullName>
    </submittedName>
</protein>
<evidence type="ECO:0000313" key="10">
    <source>
        <dbReference type="Proteomes" id="UP000054516"/>
    </source>
</evidence>
<reference evidence="9" key="1">
    <citation type="submission" date="2016-03" db="EMBL/GenBank/DDBJ databases">
        <title>Draft genome sequence of Rosellinia necatrix.</title>
        <authorList>
            <person name="Kanematsu S."/>
        </authorList>
    </citation>
    <scope>NUCLEOTIDE SEQUENCE [LARGE SCALE GENOMIC DNA]</scope>
    <source>
        <strain evidence="9">W97</strain>
    </source>
</reference>
<keyword evidence="4" id="KW-0808">Transferase</keyword>
<comment type="similarity">
    <text evidence="3">Belongs to the wax synthase family.</text>
</comment>
<feature type="domain" description="Wax synthase" evidence="8">
    <location>
        <begin position="246"/>
        <end position="321"/>
    </location>
</feature>
<keyword evidence="10" id="KW-1185">Reference proteome</keyword>
<evidence type="ECO:0000313" key="9">
    <source>
        <dbReference type="EMBL" id="GAP85679.2"/>
    </source>
</evidence>
<name>A0A1W2TCJ2_ROSNE</name>
<dbReference type="Proteomes" id="UP000054516">
    <property type="component" value="Unassembled WGS sequence"/>
</dbReference>
<dbReference type="GO" id="GO:0006629">
    <property type="term" value="P:lipid metabolic process"/>
    <property type="evidence" value="ECO:0007669"/>
    <property type="project" value="InterPro"/>
</dbReference>